<evidence type="ECO:0000313" key="2">
    <source>
        <dbReference type="Proteomes" id="UP000799538"/>
    </source>
</evidence>
<dbReference type="EMBL" id="ML992534">
    <property type="protein sequence ID" value="KAF2218619.1"/>
    <property type="molecule type" value="Genomic_DNA"/>
</dbReference>
<reference evidence="2" key="1">
    <citation type="journal article" date="2020" name="Stud. Mycol.">
        <title>101 Dothideomycetes genomes: A test case for predicting lifestyles and emergence of pathogens.</title>
        <authorList>
            <person name="Haridas S."/>
            <person name="Albert R."/>
            <person name="Binder M."/>
            <person name="Bloem J."/>
            <person name="LaButti K."/>
            <person name="Salamov A."/>
            <person name="Andreopoulos B."/>
            <person name="Baker S."/>
            <person name="Barry K."/>
            <person name="Bills G."/>
            <person name="Bluhm B."/>
            <person name="Cannon C."/>
            <person name="Castanera R."/>
            <person name="Culley D."/>
            <person name="Daum C."/>
            <person name="Ezra D."/>
            <person name="Gonzalez J."/>
            <person name="Henrissat B."/>
            <person name="Kuo A."/>
            <person name="Liang C."/>
            <person name="Lipzen A."/>
            <person name="Lutzoni F."/>
            <person name="Magnuson J."/>
            <person name="Mondo S."/>
            <person name="Nolan M."/>
            <person name="Ohm R."/>
            <person name="Pangilinan J."/>
            <person name="Park H.-J."/>
            <person name="Ramirez L."/>
            <person name="Alfaro M."/>
            <person name="Sun H."/>
            <person name="Tritt A."/>
            <person name="Yoshinaga Y."/>
            <person name="Zwiers L.-H."/>
            <person name="Turgeon B."/>
            <person name="Goodwin S."/>
            <person name="Spatafora J."/>
            <person name="Crous P."/>
            <person name="Grigoriev I."/>
        </authorList>
    </citation>
    <scope>NUCLEOTIDE SEQUENCE [LARGE SCALE GENOMIC DNA]</scope>
    <source>
        <strain evidence="2">CECT 20119</strain>
    </source>
</reference>
<gene>
    <name evidence="1" type="ORF">BDZ85DRAFT_253425</name>
</gene>
<organism evidence="1 2">
    <name type="scientific">Elsinoe ampelina</name>
    <dbReference type="NCBI Taxonomy" id="302913"/>
    <lineage>
        <taxon>Eukaryota</taxon>
        <taxon>Fungi</taxon>
        <taxon>Dikarya</taxon>
        <taxon>Ascomycota</taxon>
        <taxon>Pezizomycotina</taxon>
        <taxon>Dothideomycetes</taxon>
        <taxon>Dothideomycetidae</taxon>
        <taxon>Myriangiales</taxon>
        <taxon>Elsinoaceae</taxon>
        <taxon>Elsinoe</taxon>
    </lineage>
</organism>
<protein>
    <submittedName>
        <fullName evidence="1">Nucleoside phosphorylase domain-containing protein</fullName>
    </submittedName>
</protein>
<dbReference type="InterPro" id="IPR053137">
    <property type="entry name" value="NLR-like"/>
</dbReference>
<dbReference type="PANTHER" id="PTHR46082">
    <property type="entry name" value="ATP/GTP-BINDING PROTEIN-RELATED"/>
    <property type="match status" value="1"/>
</dbReference>
<dbReference type="AlphaFoldDB" id="A0A6A6FZ15"/>
<evidence type="ECO:0000313" key="1">
    <source>
        <dbReference type="EMBL" id="KAF2218619.1"/>
    </source>
</evidence>
<dbReference type="OrthoDB" id="20872at2759"/>
<dbReference type="GO" id="GO:0009116">
    <property type="term" value="P:nucleoside metabolic process"/>
    <property type="evidence" value="ECO:0007669"/>
    <property type="project" value="InterPro"/>
</dbReference>
<sequence>MPEAFYGMIASGNVVVKDGSTRDRLGQELGALCFEMEAAGLMQDFSCLVIRGICDYADRHKNKEWQDYASIVAAVFTKELLGHVPARLEYQKLAAELCRW</sequence>
<keyword evidence="2" id="KW-1185">Reference proteome</keyword>
<dbReference type="Proteomes" id="UP000799538">
    <property type="component" value="Unassembled WGS sequence"/>
</dbReference>
<dbReference type="SUPFAM" id="SSF53167">
    <property type="entry name" value="Purine and uridine phosphorylases"/>
    <property type="match status" value="1"/>
</dbReference>
<proteinExistence type="predicted"/>
<dbReference type="InterPro" id="IPR035994">
    <property type="entry name" value="Nucleoside_phosphorylase_sf"/>
</dbReference>
<dbReference type="GO" id="GO:0003824">
    <property type="term" value="F:catalytic activity"/>
    <property type="evidence" value="ECO:0007669"/>
    <property type="project" value="InterPro"/>
</dbReference>
<accession>A0A6A6FZ15</accession>
<dbReference type="PANTHER" id="PTHR46082:SF11">
    <property type="entry name" value="AAA+ ATPASE DOMAIN-CONTAINING PROTEIN-RELATED"/>
    <property type="match status" value="1"/>
</dbReference>
<dbReference type="Gene3D" id="3.40.50.1580">
    <property type="entry name" value="Nucleoside phosphorylase domain"/>
    <property type="match status" value="1"/>
</dbReference>
<name>A0A6A6FZ15_9PEZI</name>